<dbReference type="GO" id="GO:0016579">
    <property type="term" value="P:protein deubiquitination"/>
    <property type="evidence" value="ECO:0007669"/>
    <property type="project" value="InterPro"/>
</dbReference>
<evidence type="ECO:0000256" key="4">
    <source>
        <dbReference type="ARBA" id="ARBA00022670"/>
    </source>
</evidence>
<evidence type="ECO:0000259" key="8">
    <source>
        <dbReference type="PROSITE" id="PS50235"/>
    </source>
</evidence>
<feature type="domain" description="USP" evidence="8">
    <location>
        <begin position="1"/>
        <end position="148"/>
    </location>
</feature>
<accession>A0A8J2W2D7</accession>
<evidence type="ECO:0000256" key="7">
    <source>
        <dbReference type="ARBA" id="ARBA00022807"/>
    </source>
</evidence>
<name>A0A8J2W2D7_9CRUS</name>
<keyword evidence="10" id="KW-1185">Reference proteome</keyword>
<dbReference type="Pfam" id="PF00443">
    <property type="entry name" value="UCH"/>
    <property type="match status" value="1"/>
</dbReference>
<sequence length="428" mass="49309">MSEKIPNIEECLEVLTSIEQLGADSWALWEQLLLLSSFMPKVLVIHLKRSLQDQLDMLVEFPTRKLNMNPYVMDPNKKDLVYDLIGVCNHYGTLDGGQYTACARHKEDGFWYYFDDSFLDLDRSDKKVNMDGEKVNRPSFEICIIGLLSERVGEGYERCSSTIQEKLVLMPSLSVDRPTFEAAFLTRHQQEQQMTRHRLETYWNNYFPTIMAKEMAADSVVGLQESCYPHGERESLKQFLSIKEVYEAILLSFQSNNVTSPSNNHYFDVWDGHYTKEHNYNIEHSGRILCFQSYMDEFEAANPLGNDLVLLRDGLSFNIRNEERIWFGILLHFIGDMPASNFVGACVTNRNASEISQPAKDTMSSNYGINRRSPFDRLGYFDSTKCFMHDLMHVVPEGVLNDCSALLLQYLILDPVIKLNLVDVIAKF</sequence>
<evidence type="ECO:0000256" key="1">
    <source>
        <dbReference type="ARBA" id="ARBA00000707"/>
    </source>
</evidence>
<dbReference type="EC" id="3.4.19.12" evidence="3"/>
<dbReference type="InterPro" id="IPR001394">
    <property type="entry name" value="Peptidase_C19_UCH"/>
</dbReference>
<dbReference type="GO" id="GO:0006508">
    <property type="term" value="P:proteolysis"/>
    <property type="evidence" value="ECO:0007669"/>
    <property type="project" value="UniProtKB-KW"/>
</dbReference>
<proteinExistence type="inferred from homology"/>
<gene>
    <name evidence="9" type="ORF">DGAL_LOCUS4595</name>
</gene>
<reference evidence="9" key="1">
    <citation type="submission" date="2021-11" db="EMBL/GenBank/DDBJ databases">
        <authorList>
            <person name="Schell T."/>
        </authorList>
    </citation>
    <scope>NUCLEOTIDE SEQUENCE</scope>
    <source>
        <strain evidence="9">M5</strain>
    </source>
</reference>
<evidence type="ECO:0000256" key="5">
    <source>
        <dbReference type="ARBA" id="ARBA00022786"/>
    </source>
</evidence>
<organism evidence="9 10">
    <name type="scientific">Daphnia galeata</name>
    <dbReference type="NCBI Taxonomy" id="27404"/>
    <lineage>
        <taxon>Eukaryota</taxon>
        <taxon>Metazoa</taxon>
        <taxon>Ecdysozoa</taxon>
        <taxon>Arthropoda</taxon>
        <taxon>Crustacea</taxon>
        <taxon>Branchiopoda</taxon>
        <taxon>Diplostraca</taxon>
        <taxon>Cladocera</taxon>
        <taxon>Anomopoda</taxon>
        <taxon>Daphniidae</taxon>
        <taxon>Daphnia</taxon>
    </lineage>
</organism>
<dbReference type="PANTHER" id="PTHR21646">
    <property type="entry name" value="UBIQUITIN CARBOXYL-TERMINAL HYDROLASE"/>
    <property type="match status" value="1"/>
</dbReference>
<evidence type="ECO:0000313" key="10">
    <source>
        <dbReference type="Proteomes" id="UP000789390"/>
    </source>
</evidence>
<dbReference type="AlphaFoldDB" id="A0A8J2W2D7"/>
<keyword evidence="6" id="KW-0378">Hydrolase</keyword>
<dbReference type="Gene3D" id="3.90.70.10">
    <property type="entry name" value="Cysteine proteinases"/>
    <property type="match status" value="1"/>
</dbReference>
<comment type="catalytic activity">
    <reaction evidence="1">
        <text>Thiol-dependent hydrolysis of ester, thioester, amide, peptide and isopeptide bonds formed by the C-terminal Gly of ubiquitin (a 76-residue protein attached to proteins as an intracellular targeting signal).</text>
        <dbReference type="EC" id="3.4.19.12"/>
    </reaction>
</comment>
<evidence type="ECO:0000313" key="9">
    <source>
        <dbReference type="EMBL" id="CAH0102205.1"/>
    </source>
</evidence>
<comment type="similarity">
    <text evidence="2">Belongs to the peptidase C19 family.</text>
</comment>
<dbReference type="OrthoDB" id="10034966at2759"/>
<dbReference type="PROSITE" id="PS50235">
    <property type="entry name" value="USP_3"/>
    <property type="match status" value="1"/>
</dbReference>
<keyword evidence="5" id="KW-0833">Ubl conjugation pathway</keyword>
<keyword evidence="7" id="KW-0788">Thiol protease</keyword>
<dbReference type="GO" id="GO:0004843">
    <property type="term" value="F:cysteine-type deubiquitinase activity"/>
    <property type="evidence" value="ECO:0007669"/>
    <property type="project" value="UniProtKB-EC"/>
</dbReference>
<evidence type="ECO:0000256" key="2">
    <source>
        <dbReference type="ARBA" id="ARBA00009085"/>
    </source>
</evidence>
<dbReference type="EMBL" id="CAKKLH010000076">
    <property type="protein sequence ID" value="CAH0102205.1"/>
    <property type="molecule type" value="Genomic_DNA"/>
</dbReference>
<keyword evidence="4" id="KW-0645">Protease</keyword>
<dbReference type="PANTHER" id="PTHR21646:SF24">
    <property type="entry name" value="UBIQUITIN CARBOXYL-TERMINAL HYDROLASE"/>
    <property type="match status" value="1"/>
</dbReference>
<dbReference type="Proteomes" id="UP000789390">
    <property type="component" value="Unassembled WGS sequence"/>
</dbReference>
<protein>
    <recommendedName>
        <fullName evidence="3">ubiquitinyl hydrolase 1</fullName>
        <ecNumber evidence="3">3.4.19.12</ecNumber>
    </recommendedName>
</protein>
<evidence type="ECO:0000256" key="3">
    <source>
        <dbReference type="ARBA" id="ARBA00012759"/>
    </source>
</evidence>
<comment type="caution">
    <text evidence="9">The sequence shown here is derived from an EMBL/GenBank/DDBJ whole genome shotgun (WGS) entry which is preliminary data.</text>
</comment>
<dbReference type="InterPro" id="IPR050185">
    <property type="entry name" value="Ub_carboxyl-term_hydrolase"/>
</dbReference>
<evidence type="ECO:0000256" key="6">
    <source>
        <dbReference type="ARBA" id="ARBA00022801"/>
    </source>
</evidence>
<dbReference type="InterPro" id="IPR028889">
    <property type="entry name" value="USP"/>
</dbReference>
<dbReference type="SUPFAM" id="SSF54001">
    <property type="entry name" value="Cysteine proteinases"/>
    <property type="match status" value="1"/>
</dbReference>
<dbReference type="InterPro" id="IPR038765">
    <property type="entry name" value="Papain-like_cys_pep_sf"/>
</dbReference>